<dbReference type="Pfam" id="PF00431">
    <property type="entry name" value="CUB"/>
    <property type="match status" value="1"/>
</dbReference>
<reference evidence="4 5" key="1">
    <citation type="submission" date="2018-04" db="EMBL/GenBank/DDBJ databases">
        <title>The genome of golden apple snail Pomacea canaliculata provides insight into stress tolerance and invasive adaptation.</title>
        <authorList>
            <person name="Liu C."/>
            <person name="Liu B."/>
            <person name="Ren Y."/>
            <person name="Zhang Y."/>
            <person name="Wang H."/>
            <person name="Li S."/>
            <person name="Jiang F."/>
            <person name="Yin L."/>
            <person name="Zhang G."/>
            <person name="Qian W."/>
            <person name="Fan W."/>
        </authorList>
    </citation>
    <scope>NUCLEOTIDE SEQUENCE [LARGE SCALE GENOMIC DNA]</scope>
    <source>
        <strain evidence="4">SZHN2017</strain>
        <tissue evidence="4">Muscle</tissue>
    </source>
</reference>
<organism evidence="4 5">
    <name type="scientific">Pomacea canaliculata</name>
    <name type="common">Golden apple snail</name>
    <dbReference type="NCBI Taxonomy" id="400727"/>
    <lineage>
        <taxon>Eukaryota</taxon>
        <taxon>Metazoa</taxon>
        <taxon>Spiralia</taxon>
        <taxon>Lophotrochozoa</taxon>
        <taxon>Mollusca</taxon>
        <taxon>Gastropoda</taxon>
        <taxon>Caenogastropoda</taxon>
        <taxon>Architaenioglossa</taxon>
        <taxon>Ampullarioidea</taxon>
        <taxon>Ampullariidae</taxon>
        <taxon>Pomacea</taxon>
    </lineage>
</organism>
<protein>
    <recommendedName>
        <fullName evidence="3">CUB domain-containing protein</fullName>
    </recommendedName>
</protein>
<dbReference type="AlphaFoldDB" id="A0A2T7Q1L5"/>
<proteinExistence type="predicted"/>
<evidence type="ECO:0000259" key="3">
    <source>
        <dbReference type="PROSITE" id="PS01180"/>
    </source>
</evidence>
<dbReference type="PROSITE" id="PS01180">
    <property type="entry name" value="CUB"/>
    <property type="match status" value="1"/>
</dbReference>
<sequence length="380" mass="43652">MGQQRIDSKDGKTILIVKDLHRLDGPRAKGLKTHDLLFPWYPSRSGRCRWKVQSRHRMACESDGRASYYLNSPDIIIQGQNCGSQQEPLVVRMTNKDEDWIVSHAGTDYYQPDKDCIVTIIGKPYYQFQIEILTINIDSRSYVSDFCKGRCCNDYLKMFNSYRVDNARRFPTIPWRGLCGSEIPKKSTFITTQNYVTIQFNVDTFQDNMRGFSLRIIQYLRRYSGNVNPESGYIGGWNDGTLNEIQLAWNEQESIPGDYIPGGTPDYGQEQNGVTCYECYRCRIDYFNPSSAVDMSTVRTGCFVCSKEWQDAIASANRKCYSRSQYNSLLLTLKDTSTGSGTVSDFRGCRKFMNIQGIFMNYCMCDDKDKCNHAVVLEEN</sequence>
<gene>
    <name evidence="4" type="ORF">C0Q70_02181</name>
</gene>
<dbReference type="OrthoDB" id="6071910at2759"/>
<keyword evidence="5" id="KW-1185">Reference proteome</keyword>
<feature type="domain" description="CUB" evidence="3">
    <location>
        <begin position="82"/>
        <end position="219"/>
    </location>
</feature>
<accession>A0A2T7Q1L5</accession>
<evidence type="ECO:0000256" key="2">
    <source>
        <dbReference type="PROSITE-ProRule" id="PRU00059"/>
    </source>
</evidence>
<comment type="caution">
    <text evidence="2">Lacks conserved residue(s) required for the propagation of feature annotation.</text>
</comment>
<name>A0A2T7Q1L5_POMCA</name>
<dbReference type="Gene3D" id="2.60.120.290">
    <property type="entry name" value="Spermadhesin, CUB domain"/>
    <property type="match status" value="1"/>
</dbReference>
<evidence type="ECO:0000313" key="5">
    <source>
        <dbReference type="Proteomes" id="UP000245119"/>
    </source>
</evidence>
<dbReference type="InterPro" id="IPR000859">
    <property type="entry name" value="CUB_dom"/>
</dbReference>
<evidence type="ECO:0000313" key="4">
    <source>
        <dbReference type="EMBL" id="PVD39546.1"/>
    </source>
</evidence>
<comment type="caution">
    <text evidence="4">The sequence shown here is derived from an EMBL/GenBank/DDBJ whole genome shotgun (WGS) entry which is preliminary data.</text>
</comment>
<dbReference type="Proteomes" id="UP000245119">
    <property type="component" value="Linkage Group LG1"/>
</dbReference>
<dbReference type="SUPFAM" id="SSF49854">
    <property type="entry name" value="Spermadhesin, CUB domain"/>
    <property type="match status" value="1"/>
</dbReference>
<keyword evidence="1" id="KW-1015">Disulfide bond</keyword>
<dbReference type="EMBL" id="PZQS01000001">
    <property type="protein sequence ID" value="PVD39546.1"/>
    <property type="molecule type" value="Genomic_DNA"/>
</dbReference>
<dbReference type="InterPro" id="IPR035914">
    <property type="entry name" value="Sperma_CUB_dom_sf"/>
</dbReference>
<evidence type="ECO:0000256" key="1">
    <source>
        <dbReference type="ARBA" id="ARBA00023157"/>
    </source>
</evidence>